<feature type="domain" description="N-acetyltransferase" evidence="1">
    <location>
        <begin position="77"/>
        <end position="223"/>
    </location>
</feature>
<dbReference type="EMBL" id="JAPQKH010000001">
    <property type="protein sequence ID" value="KAJ5116595.1"/>
    <property type="molecule type" value="Genomic_DNA"/>
</dbReference>
<reference evidence="2" key="1">
    <citation type="submission" date="2022-11" db="EMBL/GenBank/DDBJ databases">
        <authorList>
            <person name="Petersen C."/>
        </authorList>
    </citation>
    <scope>NUCLEOTIDE SEQUENCE</scope>
    <source>
        <strain evidence="2">IBT 30069</strain>
    </source>
</reference>
<reference evidence="2" key="2">
    <citation type="journal article" date="2023" name="IMA Fungus">
        <title>Comparative genomic study of the Penicillium genus elucidates a diverse pangenome and 15 lateral gene transfer events.</title>
        <authorList>
            <person name="Petersen C."/>
            <person name="Sorensen T."/>
            <person name="Nielsen M.R."/>
            <person name="Sondergaard T.E."/>
            <person name="Sorensen J.L."/>
            <person name="Fitzpatrick D.A."/>
            <person name="Frisvad J.C."/>
            <person name="Nielsen K.L."/>
        </authorList>
    </citation>
    <scope>NUCLEOTIDE SEQUENCE</scope>
    <source>
        <strain evidence="2">IBT 30069</strain>
    </source>
</reference>
<dbReference type="PANTHER" id="PTHR42791:SF1">
    <property type="entry name" value="N-ACETYLTRANSFERASE DOMAIN-CONTAINING PROTEIN"/>
    <property type="match status" value="1"/>
</dbReference>
<dbReference type="OrthoDB" id="2832510at2759"/>
<organism evidence="2 3">
    <name type="scientific">Penicillium angulare</name>
    <dbReference type="NCBI Taxonomy" id="116970"/>
    <lineage>
        <taxon>Eukaryota</taxon>
        <taxon>Fungi</taxon>
        <taxon>Dikarya</taxon>
        <taxon>Ascomycota</taxon>
        <taxon>Pezizomycotina</taxon>
        <taxon>Eurotiomycetes</taxon>
        <taxon>Eurotiomycetidae</taxon>
        <taxon>Eurotiales</taxon>
        <taxon>Aspergillaceae</taxon>
        <taxon>Penicillium</taxon>
    </lineage>
</organism>
<dbReference type="Proteomes" id="UP001149165">
    <property type="component" value="Unassembled WGS sequence"/>
</dbReference>
<keyword evidence="3" id="KW-1185">Reference proteome</keyword>
<sequence length="228" mass="25211">MTESKARSRNFRILPATPEDFLALAEVEAVANIAATQTPLESNVSYVMFGLPSDVCIQNRAKGLEKMLTDDPAMVSYKGVVEDENGQDKIVAWAQWGFYTEIKPIKEWENITWSPPANGEACNHCIGAMTNIRKKYMSGKRHAFLQVLATLPEYRCQGIGSTLLKDGIVEAKEKGLNDFFLTASADGHPLYVKFGFKDIELVEMDITQFGGVGNANVMAMGRFDSTEV</sequence>
<dbReference type="InterPro" id="IPR000182">
    <property type="entry name" value="GNAT_dom"/>
</dbReference>
<name>A0A9W9GDE5_9EURO</name>
<dbReference type="CDD" id="cd04301">
    <property type="entry name" value="NAT_SF"/>
    <property type="match status" value="1"/>
</dbReference>
<dbReference type="PROSITE" id="PS51186">
    <property type="entry name" value="GNAT"/>
    <property type="match status" value="1"/>
</dbReference>
<evidence type="ECO:0000259" key="1">
    <source>
        <dbReference type="PROSITE" id="PS51186"/>
    </source>
</evidence>
<dbReference type="PANTHER" id="PTHR42791">
    <property type="entry name" value="GNAT FAMILY ACETYLTRANSFERASE"/>
    <property type="match status" value="1"/>
</dbReference>
<dbReference type="Pfam" id="PF00583">
    <property type="entry name" value="Acetyltransf_1"/>
    <property type="match status" value="1"/>
</dbReference>
<evidence type="ECO:0000313" key="3">
    <source>
        <dbReference type="Proteomes" id="UP001149165"/>
    </source>
</evidence>
<dbReference type="InterPro" id="IPR052523">
    <property type="entry name" value="Trichothecene_AcTrans"/>
</dbReference>
<proteinExistence type="predicted"/>
<comment type="caution">
    <text evidence="2">The sequence shown here is derived from an EMBL/GenBank/DDBJ whole genome shotgun (WGS) entry which is preliminary data.</text>
</comment>
<evidence type="ECO:0000313" key="2">
    <source>
        <dbReference type="EMBL" id="KAJ5116595.1"/>
    </source>
</evidence>
<gene>
    <name evidence="2" type="ORF">N7456_000943</name>
</gene>
<dbReference type="GO" id="GO:0016747">
    <property type="term" value="F:acyltransferase activity, transferring groups other than amino-acyl groups"/>
    <property type="evidence" value="ECO:0007669"/>
    <property type="project" value="InterPro"/>
</dbReference>
<protein>
    <recommendedName>
        <fullName evidence="1">N-acetyltransferase domain-containing protein</fullName>
    </recommendedName>
</protein>
<dbReference type="InterPro" id="IPR016181">
    <property type="entry name" value="Acyl_CoA_acyltransferase"/>
</dbReference>
<accession>A0A9W9GDE5</accession>
<dbReference type="SUPFAM" id="SSF55729">
    <property type="entry name" value="Acyl-CoA N-acyltransferases (Nat)"/>
    <property type="match status" value="1"/>
</dbReference>
<dbReference type="AlphaFoldDB" id="A0A9W9GDE5"/>
<dbReference type="Gene3D" id="3.40.630.30">
    <property type="match status" value="1"/>
</dbReference>